<dbReference type="RefSeq" id="WP_111518815.1">
    <property type="nucleotide sequence ID" value="NZ_QKUB01000010.1"/>
</dbReference>
<feature type="signal peptide" evidence="2">
    <location>
        <begin position="1"/>
        <end position="24"/>
    </location>
</feature>
<feature type="coiled-coil region" evidence="1">
    <location>
        <begin position="43"/>
        <end position="99"/>
    </location>
</feature>
<name>A0A2W7FYM3_9BACT</name>
<accession>A0A2W7FYM3</accession>
<dbReference type="PROSITE" id="PS51257">
    <property type="entry name" value="PROKAR_LIPOPROTEIN"/>
    <property type="match status" value="1"/>
</dbReference>
<dbReference type="EMBL" id="QKUB01000010">
    <property type="protein sequence ID" value="PZV98763.1"/>
    <property type="molecule type" value="Genomic_DNA"/>
</dbReference>
<evidence type="ECO:0000256" key="2">
    <source>
        <dbReference type="SAM" id="SignalP"/>
    </source>
</evidence>
<dbReference type="OrthoDB" id="401359at2"/>
<keyword evidence="1" id="KW-0175">Coiled coil</keyword>
<organism evidence="3 4">
    <name type="scientific">Metamycoplasma auris</name>
    <dbReference type="NCBI Taxonomy" id="51363"/>
    <lineage>
        <taxon>Bacteria</taxon>
        <taxon>Bacillati</taxon>
        <taxon>Mycoplasmatota</taxon>
        <taxon>Mycoplasmoidales</taxon>
        <taxon>Metamycoplasmataceae</taxon>
        <taxon>Metamycoplasma</taxon>
    </lineage>
</organism>
<evidence type="ECO:0008006" key="5">
    <source>
        <dbReference type="Google" id="ProtNLM"/>
    </source>
</evidence>
<comment type="caution">
    <text evidence="3">The sequence shown here is derived from an EMBL/GenBank/DDBJ whole genome shotgun (WGS) entry which is preliminary data.</text>
</comment>
<dbReference type="NCBIfam" id="NF045840">
    <property type="entry name" value="SHxHSH_motif_LP"/>
    <property type="match status" value="1"/>
</dbReference>
<evidence type="ECO:0000256" key="1">
    <source>
        <dbReference type="SAM" id="Coils"/>
    </source>
</evidence>
<dbReference type="AlphaFoldDB" id="A0A2W7FYM3"/>
<keyword evidence="4" id="KW-1185">Reference proteome</keyword>
<dbReference type="NCBIfam" id="NF045961">
    <property type="entry name" value="MAG5150_fam_LP"/>
    <property type="match status" value="1"/>
</dbReference>
<proteinExistence type="predicted"/>
<protein>
    <recommendedName>
        <fullName evidence="5">Lipoprotein</fullName>
    </recommendedName>
</protein>
<reference evidence="3 4" key="1">
    <citation type="submission" date="2018-06" db="EMBL/GenBank/DDBJ databases">
        <title>Genomic Encyclopedia of Archaeal and Bacterial Type Strains, Phase II (KMG-II): from individual species to whole genera.</title>
        <authorList>
            <person name="Goeker M."/>
        </authorList>
    </citation>
    <scope>NUCLEOTIDE SEQUENCE [LARGE SCALE GENOMIC DNA]</scope>
    <source>
        <strain evidence="3 4">ATCC 51348</strain>
    </source>
</reference>
<dbReference type="Proteomes" id="UP000249646">
    <property type="component" value="Unassembled WGS sequence"/>
</dbReference>
<evidence type="ECO:0000313" key="3">
    <source>
        <dbReference type="EMBL" id="PZV98763.1"/>
    </source>
</evidence>
<gene>
    <name evidence="3" type="ORF">BCF89_11017</name>
</gene>
<sequence length="345" mass="40320">MKKINILKNLILLSVTSLPLVSISCVSYPNDDENLVFDAPFSNENKEIKIELENKELNNIKNLYSNEILNLIEEVKSSYRNYKIKYFRLIRKIRALENKITNLIPIQEKKNADEIEKFHKKWFADHSKTKSKLANLLEKYQLIFNDVDAVIGDLNLNIDSQQFLKRIKVIDRRLNGVDINLGELQENIISSWNFLKSNLFNLDNITKKEDIEKINLDADKNSHSHSHAVVNLVNEMGLWHQLLKENVGKDNKNIVELKADYQDFKKNVILNIDHLDFESDSKYIIDIFEGNLEFDSKTNLIDESYKTKAKTYMNQIKETLLKIAKKEGLSDDKIKPFLDWKSETK</sequence>
<keyword evidence="2" id="KW-0732">Signal</keyword>
<evidence type="ECO:0000313" key="4">
    <source>
        <dbReference type="Proteomes" id="UP000249646"/>
    </source>
</evidence>
<feature type="chain" id="PRO_5016034778" description="Lipoprotein" evidence="2">
    <location>
        <begin position="25"/>
        <end position="345"/>
    </location>
</feature>